<feature type="domain" description="Helicase HerA-like C-terminal" evidence="1">
    <location>
        <begin position="32"/>
        <end position="69"/>
    </location>
</feature>
<dbReference type="RefSeq" id="WP_119059522.1">
    <property type="nucleotide sequence ID" value="NZ_UNSC01000005.1"/>
</dbReference>
<protein>
    <submittedName>
        <fullName evidence="2">Bacterial protein of uncharacterized function (DUF853)</fullName>
    </submittedName>
</protein>
<dbReference type="EMBL" id="UNSC01000005">
    <property type="protein sequence ID" value="SZD73456.1"/>
    <property type="molecule type" value="Genomic_DNA"/>
</dbReference>
<accession>A0A383U2F2</accession>
<gene>
    <name evidence="2" type="ORF">SAMEA104719789_01269</name>
</gene>
<evidence type="ECO:0000313" key="3">
    <source>
        <dbReference type="Proteomes" id="UP000262142"/>
    </source>
</evidence>
<name>A0A383U2F2_9FLAO</name>
<dbReference type="InterPro" id="IPR033186">
    <property type="entry name" value="HerA_C"/>
</dbReference>
<proteinExistence type="predicted"/>
<organism evidence="2 3">
    <name type="scientific">Candidatus Ornithobacterium hominis</name>
    <dbReference type="NCBI Taxonomy" id="2497989"/>
    <lineage>
        <taxon>Bacteria</taxon>
        <taxon>Pseudomonadati</taxon>
        <taxon>Bacteroidota</taxon>
        <taxon>Flavobacteriia</taxon>
        <taxon>Flavobacteriales</taxon>
        <taxon>Weeksellaceae</taxon>
        <taxon>Ornithobacterium</taxon>
    </lineage>
</organism>
<dbReference type="Gene3D" id="3.40.50.300">
    <property type="entry name" value="P-loop containing nucleotide triphosphate hydrolases"/>
    <property type="match status" value="1"/>
</dbReference>
<sequence>MNSQDFIQEISKGYTLKGKIFTLGKGKFQNEIEPKASVNIPLKTLNRHGLIAGTTGTGRTKTLQIIFEKKS</sequence>
<evidence type="ECO:0000313" key="2">
    <source>
        <dbReference type="EMBL" id="SZD73456.1"/>
    </source>
</evidence>
<dbReference type="OrthoDB" id="9758751at2"/>
<dbReference type="AlphaFoldDB" id="A0A383U2F2"/>
<dbReference type="Pfam" id="PF05872">
    <property type="entry name" value="HerA_C"/>
    <property type="match status" value="1"/>
</dbReference>
<reference evidence="2 3" key="1">
    <citation type="submission" date="2018-09" db="EMBL/GenBank/DDBJ databases">
        <authorList>
            <consortium name="Pathogen Informatics"/>
        </authorList>
    </citation>
    <scope>NUCLEOTIDE SEQUENCE [LARGE SCALE GENOMIC DNA]</scope>
    <source>
        <strain evidence="2 3">OH-22767</strain>
    </source>
</reference>
<evidence type="ECO:0000259" key="1">
    <source>
        <dbReference type="Pfam" id="PF05872"/>
    </source>
</evidence>
<dbReference type="Proteomes" id="UP000262142">
    <property type="component" value="Unassembled WGS sequence"/>
</dbReference>
<keyword evidence="3" id="KW-1185">Reference proteome</keyword>
<dbReference type="InterPro" id="IPR027417">
    <property type="entry name" value="P-loop_NTPase"/>
</dbReference>